<gene>
    <name evidence="2" type="ORF">PtrM4_060500</name>
</gene>
<sequence length="485" mass="54393">MLDKLKTVASEAVSGAVAAFMAPPSTNPPAASRNHPGNYSTGDSATRMSSVEQSAQPRSKTANQYTETQRYPEVREPRVSSEDIIAQLHQALIQCENDLKEERTKHAKALAVNRNQLDTIKAQAATISEQHRGMTSLEVLQTIMQKHLSPYAMKHDTMPAKWTKKQVRTLQKEMLAKLERVSVASDEELAQEFRVIIALVKTLSRTVRIDETKDISTVFGPVLLLQNVSPDHLTGRAQKKLLVEAWVWSVLLQNVFQTPFVIFGDRCKVLNATWSNIYLGGHFGEWPKPTALSETWRFTTTESVLALVDRDVITHGKVKEMHQYLEPDILALRKEIYNTIGSHLSKVSTGVEGPQIQNIVNKSFAFAMNMSLQRIRLRITYPPVGAKFSMDSMKLMPDTDDEDVHEATVTFIVNPGLTKWGDMHGKNFDHRYDIVPALVQIAVPPKHEVAEAKPGPPDWADIVRMDHKEASLSKGECGKKEESQR</sequence>
<accession>A0A317BJR8</accession>
<feature type="region of interest" description="Disordered" evidence="1">
    <location>
        <begin position="20"/>
        <end position="78"/>
    </location>
</feature>
<protein>
    <submittedName>
        <fullName evidence="2">Uncharacterized protein</fullName>
    </submittedName>
</protein>
<comment type="caution">
    <text evidence="2">The sequence shown here is derived from an EMBL/GenBank/DDBJ whole genome shotgun (WGS) entry which is preliminary data.</text>
</comment>
<reference evidence="2" key="1">
    <citation type="journal article" date="2018" name="BMC Genomics">
        <title>Comparative genomics of the wheat fungal pathogen Pyrenophora tritici-repentis reveals chromosomal variations and genome plasticity.</title>
        <authorList>
            <person name="Moolhuijzen P."/>
            <person name="See P.T."/>
            <person name="Hane J.K."/>
            <person name="Shi G."/>
            <person name="Liu Z."/>
            <person name="Oliver R.P."/>
            <person name="Moffat C.S."/>
        </authorList>
    </citation>
    <scope>NUCLEOTIDE SEQUENCE [LARGE SCALE GENOMIC DNA]</scope>
    <source>
        <strain evidence="2">M4</strain>
    </source>
</reference>
<dbReference type="KEGG" id="ptrr:6340723"/>
<evidence type="ECO:0000313" key="2">
    <source>
        <dbReference type="EMBL" id="KAF7574427.1"/>
    </source>
</evidence>
<dbReference type="Proteomes" id="UP000245464">
    <property type="component" value="Chromosome 2"/>
</dbReference>
<dbReference type="RefSeq" id="XP_065964132.1">
    <property type="nucleotide sequence ID" value="XM_066105505.1"/>
</dbReference>
<organism evidence="2 3">
    <name type="scientific">Pyrenophora tritici-repentis</name>
    <dbReference type="NCBI Taxonomy" id="45151"/>
    <lineage>
        <taxon>Eukaryota</taxon>
        <taxon>Fungi</taxon>
        <taxon>Dikarya</taxon>
        <taxon>Ascomycota</taxon>
        <taxon>Pezizomycotina</taxon>
        <taxon>Dothideomycetes</taxon>
        <taxon>Pleosporomycetidae</taxon>
        <taxon>Pleosporales</taxon>
        <taxon>Pleosporineae</taxon>
        <taxon>Pleosporaceae</taxon>
        <taxon>Pyrenophora</taxon>
    </lineage>
</organism>
<dbReference type="AlphaFoldDB" id="A0A317BJR8"/>
<evidence type="ECO:0000313" key="3">
    <source>
        <dbReference type="Proteomes" id="UP000245464"/>
    </source>
</evidence>
<dbReference type="GeneID" id="6340723"/>
<evidence type="ECO:0000256" key="1">
    <source>
        <dbReference type="SAM" id="MobiDB-lite"/>
    </source>
</evidence>
<feature type="compositionally biased region" description="Polar residues" evidence="1">
    <location>
        <begin position="35"/>
        <end position="69"/>
    </location>
</feature>
<proteinExistence type="predicted"/>
<name>A0A317BJR8_9PLEO</name>
<dbReference type="EMBL" id="NQIK02000002">
    <property type="protein sequence ID" value="KAF7574427.1"/>
    <property type="molecule type" value="Genomic_DNA"/>
</dbReference>